<comment type="function">
    <text evidence="7">Binds and deliver cytosolic copper to the copper ATPase proteins. May be important in cellular antioxidant defense.</text>
</comment>
<keyword evidence="14" id="KW-1185">Reference proteome</keyword>
<feature type="domain" description="HMA" evidence="12">
    <location>
        <begin position="2"/>
        <end position="66"/>
    </location>
</feature>
<dbReference type="Gene3D" id="3.30.70.100">
    <property type="match status" value="1"/>
</dbReference>
<evidence type="ECO:0000256" key="8">
    <source>
        <dbReference type="ARBA" id="ARBA00038171"/>
    </source>
</evidence>
<comment type="subunit">
    <text evidence="11">Homodimer. Interacts with ATP7B. Interacts with ATP7A. Interacts (via dimer form) with SLC31A1 (via C-terminal domain); this interaction improves ATOX1 stability and controls intracellular Cu(I) levels.</text>
</comment>
<dbReference type="AlphaFoldDB" id="A0ABD1E4W1"/>
<proteinExistence type="inferred from homology"/>
<keyword evidence="1" id="KW-0813">Transport</keyword>
<keyword evidence="6" id="KW-0143">Chaperone</keyword>
<evidence type="ECO:0000256" key="10">
    <source>
        <dbReference type="ARBA" id="ARBA00043201"/>
    </source>
</evidence>
<evidence type="ECO:0000313" key="13">
    <source>
        <dbReference type="EMBL" id="KAL1489717.1"/>
    </source>
</evidence>
<evidence type="ECO:0000259" key="12">
    <source>
        <dbReference type="PROSITE" id="PS50846"/>
    </source>
</evidence>
<comment type="similarity">
    <text evidence="8">Belongs to the ATX1 family.</text>
</comment>
<name>A0ABD1E4W1_HYPHA</name>
<dbReference type="PANTHER" id="PTHR46365">
    <property type="entry name" value="COPPER TRANSPORT PROTEIN ATOX1"/>
    <property type="match status" value="1"/>
</dbReference>
<keyword evidence="4" id="KW-0186">Copper</keyword>
<evidence type="ECO:0000256" key="4">
    <source>
        <dbReference type="ARBA" id="ARBA00023008"/>
    </source>
</evidence>
<comment type="caution">
    <text evidence="13">The sequence shown here is derived from an EMBL/GenBank/DDBJ whole genome shotgun (WGS) entry which is preliminary data.</text>
</comment>
<keyword evidence="3" id="KW-0187">Copper transport</keyword>
<dbReference type="PROSITE" id="PS50846">
    <property type="entry name" value="HMA_2"/>
    <property type="match status" value="1"/>
</dbReference>
<evidence type="ECO:0000256" key="2">
    <source>
        <dbReference type="ARBA" id="ARBA00022723"/>
    </source>
</evidence>
<dbReference type="PANTHER" id="PTHR46365:SF1">
    <property type="entry name" value="COPPER TRANSPORT PROTEIN ATOX1"/>
    <property type="match status" value="1"/>
</dbReference>
<evidence type="ECO:0000256" key="5">
    <source>
        <dbReference type="ARBA" id="ARBA00023065"/>
    </source>
</evidence>
<dbReference type="Pfam" id="PF00403">
    <property type="entry name" value="HMA"/>
    <property type="match status" value="1"/>
</dbReference>
<evidence type="ECO:0000256" key="7">
    <source>
        <dbReference type="ARBA" id="ARBA00037651"/>
    </source>
</evidence>
<evidence type="ECO:0000256" key="6">
    <source>
        <dbReference type="ARBA" id="ARBA00023186"/>
    </source>
</evidence>
<dbReference type="SUPFAM" id="SSF55008">
    <property type="entry name" value="HMA, heavy metal-associated domain"/>
    <property type="match status" value="1"/>
</dbReference>
<accession>A0ABD1E4W1</accession>
<dbReference type="EMBL" id="JBDJPC010000011">
    <property type="protein sequence ID" value="KAL1489717.1"/>
    <property type="molecule type" value="Genomic_DNA"/>
</dbReference>
<evidence type="ECO:0000313" key="14">
    <source>
        <dbReference type="Proteomes" id="UP001566132"/>
    </source>
</evidence>
<reference evidence="13 14" key="1">
    <citation type="submission" date="2024-05" db="EMBL/GenBank/DDBJ databases">
        <title>Genetic variation in Jamaican populations of the coffee berry borer (Hypothenemus hampei).</title>
        <authorList>
            <person name="Errbii M."/>
            <person name="Myrie A."/>
        </authorList>
    </citation>
    <scope>NUCLEOTIDE SEQUENCE [LARGE SCALE GENOMIC DNA]</scope>
    <source>
        <strain evidence="13">JA-Hopewell-2020-01-JO</strain>
        <tissue evidence="13">Whole body</tissue>
    </source>
</reference>
<dbReference type="InterPro" id="IPR006121">
    <property type="entry name" value="HMA_dom"/>
</dbReference>
<dbReference type="Proteomes" id="UP001566132">
    <property type="component" value="Unassembled WGS sequence"/>
</dbReference>
<protein>
    <recommendedName>
        <fullName evidence="9">Copper transport protein ATOX1</fullName>
    </recommendedName>
    <alternativeName>
        <fullName evidence="10">Metal transport protein ATX1</fullName>
    </alternativeName>
</protein>
<keyword evidence="2" id="KW-0479">Metal-binding</keyword>
<organism evidence="13 14">
    <name type="scientific">Hypothenemus hampei</name>
    <name type="common">Coffee berry borer</name>
    <dbReference type="NCBI Taxonomy" id="57062"/>
    <lineage>
        <taxon>Eukaryota</taxon>
        <taxon>Metazoa</taxon>
        <taxon>Ecdysozoa</taxon>
        <taxon>Arthropoda</taxon>
        <taxon>Hexapoda</taxon>
        <taxon>Insecta</taxon>
        <taxon>Pterygota</taxon>
        <taxon>Neoptera</taxon>
        <taxon>Endopterygota</taxon>
        <taxon>Coleoptera</taxon>
        <taxon>Polyphaga</taxon>
        <taxon>Cucujiformia</taxon>
        <taxon>Curculionidae</taxon>
        <taxon>Scolytinae</taxon>
        <taxon>Hypothenemus</taxon>
    </lineage>
</organism>
<keyword evidence="5" id="KW-0406">Ion transport</keyword>
<evidence type="ECO:0000256" key="3">
    <source>
        <dbReference type="ARBA" id="ARBA00022796"/>
    </source>
</evidence>
<evidence type="ECO:0000256" key="11">
    <source>
        <dbReference type="ARBA" id="ARBA00046351"/>
    </source>
</evidence>
<evidence type="ECO:0000256" key="9">
    <source>
        <dbReference type="ARBA" id="ARBA00040962"/>
    </source>
</evidence>
<dbReference type="InterPro" id="IPR036163">
    <property type="entry name" value="HMA_dom_sf"/>
</dbReference>
<gene>
    <name evidence="13" type="ORF">ABEB36_013653</name>
</gene>
<sequence>MAQVHKYRVKMTCEGCSGAVEKVLNKHKDKIETFNVNLAEQQVKVRTNLPADEVLEIIKKTGKETEHISSSQGDL</sequence>
<dbReference type="GO" id="GO:0006825">
    <property type="term" value="P:copper ion transport"/>
    <property type="evidence" value="ECO:0007669"/>
    <property type="project" value="UniProtKB-KW"/>
</dbReference>
<dbReference type="FunFam" id="3.30.70.100:FF:000008">
    <property type="entry name" value="Copper transport protein ATOX1"/>
    <property type="match status" value="1"/>
</dbReference>
<dbReference type="CDD" id="cd00371">
    <property type="entry name" value="HMA"/>
    <property type="match status" value="1"/>
</dbReference>
<evidence type="ECO:0000256" key="1">
    <source>
        <dbReference type="ARBA" id="ARBA00022448"/>
    </source>
</evidence>
<dbReference type="GO" id="GO:0046872">
    <property type="term" value="F:metal ion binding"/>
    <property type="evidence" value="ECO:0007669"/>
    <property type="project" value="UniProtKB-KW"/>
</dbReference>
<dbReference type="InterPro" id="IPR051881">
    <property type="entry name" value="Copper_transport_ATOX1-like"/>
</dbReference>